<evidence type="ECO:0000259" key="3">
    <source>
        <dbReference type="SMART" id="SM00978"/>
    </source>
</evidence>
<dbReference type="OrthoDB" id="5297955at2"/>
<reference evidence="4 5" key="1">
    <citation type="submission" date="2019-03" db="EMBL/GenBank/DDBJ databases">
        <title>Genomic Encyclopedia of Type Strains, Phase IV (KMG-IV): sequencing the most valuable type-strain genomes for metagenomic binning, comparative biology and taxonomic classification.</title>
        <authorList>
            <person name="Goeker M."/>
        </authorList>
    </citation>
    <scope>NUCLEOTIDE SEQUENCE [LARGE SCALE GENOMIC DNA]</scope>
    <source>
        <strain evidence="4 5">DSM 12121</strain>
    </source>
</reference>
<evidence type="ECO:0000313" key="5">
    <source>
        <dbReference type="Proteomes" id="UP000295129"/>
    </source>
</evidence>
<dbReference type="RefSeq" id="WP_133594516.1">
    <property type="nucleotide sequence ID" value="NZ_SNVV01000023.1"/>
</dbReference>
<dbReference type="Proteomes" id="UP000295129">
    <property type="component" value="Unassembled WGS sequence"/>
</dbReference>
<dbReference type="InterPro" id="IPR007379">
    <property type="entry name" value="Tim44-like_dom"/>
</dbReference>
<keyword evidence="2" id="KW-0812">Transmembrane</keyword>
<dbReference type="InterPro" id="IPR032710">
    <property type="entry name" value="NTF2-like_dom_sf"/>
</dbReference>
<proteinExistence type="predicted"/>
<feature type="compositionally biased region" description="Polar residues" evidence="1">
    <location>
        <begin position="50"/>
        <end position="63"/>
    </location>
</feature>
<feature type="transmembrane region" description="Helical" evidence="2">
    <location>
        <begin position="73"/>
        <end position="95"/>
    </location>
</feature>
<keyword evidence="5" id="KW-1185">Reference proteome</keyword>
<evidence type="ECO:0000313" key="4">
    <source>
        <dbReference type="EMBL" id="TDN47013.1"/>
    </source>
</evidence>
<evidence type="ECO:0000256" key="2">
    <source>
        <dbReference type="SAM" id="Phobius"/>
    </source>
</evidence>
<keyword evidence="2" id="KW-1133">Transmembrane helix</keyword>
<dbReference type="PANTHER" id="PTHR41542:SF1">
    <property type="entry name" value="BLL5807 PROTEIN"/>
    <property type="match status" value="1"/>
</dbReference>
<accession>A0A4R6DQ51</accession>
<dbReference type="SUPFAM" id="SSF54427">
    <property type="entry name" value="NTF2-like"/>
    <property type="match status" value="1"/>
</dbReference>
<dbReference type="Gene3D" id="3.10.450.240">
    <property type="match status" value="1"/>
</dbReference>
<feature type="region of interest" description="Disordered" evidence="1">
    <location>
        <begin position="27"/>
        <end position="71"/>
    </location>
</feature>
<comment type="caution">
    <text evidence="4">The sequence shown here is derived from an EMBL/GenBank/DDBJ whole genome shotgun (WGS) entry which is preliminary data.</text>
</comment>
<protein>
    <submittedName>
        <fullName evidence="4">Putative lipid-binding transport protein (Tim44 family)</fullName>
    </submittedName>
</protein>
<dbReference type="Pfam" id="PF04280">
    <property type="entry name" value="Tim44"/>
    <property type="match status" value="1"/>
</dbReference>
<gene>
    <name evidence="4" type="ORF">C7389_12387</name>
</gene>
<dbReference type="SMART" id="SM00978">
    <property type="entry name" value="Tim44"/>
    <property type="match status" value="1"/>
</dbReference>
<feature type="transmembrane region" description="Helical" evidence="2">
    <location>
        <begin position="102"/>
        <end position="120"/>
    </location>
</feature>
<evidence type="ECO:0000256" key="1">
    <source>
        <dbReference type="SAM" id="MobiDB-lite"/>
    </source>
</evidence>
<organism evidence="4 5">
    <name type="scientific">Azoarcus indigens</name>
    <dbReference type="NCBI Taxonomy" id="29545"/>
    <lineage>
        <taxon>Bacteria</taxon>
        <taxon>Pseudomonadati</taxon>
        <taxon>Pseudomonadota</taxon>
        <taxon>Betaproteobacteria</taxon>
        <taxon>Rhodocyclales</taxon>
        <taxon>Zoogloeaceae</taxon>
        <taxon>Azoarcus</taxon>
    </lineage>
</organism>
<name>A0A4R6DQ51_9RHOO</name>
<sequence>MKQLILSMLVAVISFGFGLPEAEAKRLGGGGSSGMQRQMTPPSAPRQPAATPQQNLNRQQTATPPAAQPKRSWMGPIAGLAAGLGLAALFSHLGLGEEMASFMMMLLLVVGAVILFRLLFRRKAANGPSNGMQYAGAAAAGGGSNSVPPYSVPPAAAGSSVETAAPAAVSQAVADFDAEGFARQAKVNFIRLQAANDAGNLDDIREFTTPEMFAEIRMQLAERGPVQQRTDVVELNAEVVDVVEEATRYIVSVRFNGLLREEADAAPMAFDEIWHLTKPVSGNEGWRIAGIQQIS</sequence>
<dbReference type="EMBL" id="SNVV01000023">
    <property type="protein sequence ID" value="TDN47013.1"/>
    <property type="molecule type" value="Genomic_DNA"/>
</dbReference>
<dbReference type="PANTHER" id="PTHR41542">
    <property type="entry name" value="BLL5807 PROTEIN"/>
    <property type="match status" value="1"/>
</dbReference>
<keyword evidence="2" id="KW-0472">Membrane</keyword>
<feature type="domain" description="Tim44-like" evidence="3">
    <location>
        <begin position="163"/>
        <end position="293"/>
    </location>
</feature>
<dbReference type="AlphaFoldDB" id="A0A4R6DQ51"/>